<accession>S2DPG9</accession>
<proteinExistence type="predicted"/>
<dbReference type="AlphaFoldDB" id="S2DPG9"/>
<evidence type="ECO:0000313" key="2">
    <source>
        <dbReference type="Proteomes" id="UP000006073"/>
    </source>
</evidence>
<dbReference type="RefSeq" id="WP_009035887.1">
    <property type="nucleotide sequence ID" value="NZ_ALWO02000044.1"/>
</dbReference>
<reference evidence="1 2" key="1">
    <citation type="journal article" date="2013" name="Genome Announc.">
        <title>Draft Genome Sequence of Indibacter alkaliphilus Strain LW1T, Isolated from Lonar Lake, a Haloalkaline Lake in the Buldana District of Maharashtra, India.</title>
        <authorList>
            <person name="Singh A."/>
            <person name="Kumar Jangir P."/>
            <person name="Sharma R."/>
            <person name="Singh A."/>
            <person name="Kumar Pinnaka A."/>
            <person name="Shivaji S."/>
        </authorList>
    </citation>
    <scope>NUCLEOTIDE SEQUENCE [LARGE SCALE GENOMIC DNA]</scope>
    <source>
        <strain evidence="2">CCUG 57479 / KCTC 22604 / LW1</strain>
    </source>
</reference>
<name>S2DPG9_INDAL</name>
<keyword evidence="2" id="KW-1185">Reference proteome</keyword>
<dbReference type="EMBL" id="ALWO02000044">
    <property type="protein sequence ID" value="EOZ93871.1"/>
    <property type="molecule type" value="Genomic_DNA"/>
</dbReference>
<dbReference type="OrthoDB" id="826316at2"/>
<protein>
    <submittedName>
        <fullName evidence="1">Uncharacterized protein</fullName>
    </submittedName>
</protein>
<gene>
    <name evidence="1" type="ORF">A33Q_3476</name>
</gene>
<comment type="caution">
    <text evidence="1">The sequence shown here is derived from an EMBL/GenBank/DDBJ whole genome shotgun (WGS) entry which is preliminary data.</text>
</comment>
<sequence>MSGLVNYFKFIFSGYIRKKKVLNGIKVHFKYHHGAELFDPIAMILDQYFKIHMVSDTFKVKVDQYNFEHSDFSEKLAGLKPKLDCLINLPLGLLNVQYFVLREEYRTTSFYSILLNEEPLAFWHKKYDYGKERSSIIKNEIFGTNLKSNPALQHEEEPVLFVSSADHALYLEKFIHSHVFYVTRLSQYNNICQQLQKIYKINY</sequence>
<evidence type="ECO:0000313" key="1">
    <source>
        <dbReference type="EMBL" id="EOZ93871.1"/>
    </source>
</evidence>
<dbReference type="eggNOG" id="ENOG502ZQCT">
    <property type="taxonomic scope" value="Bacteria"/>
</dbReference>
<organism evidence="1 2">
    <name type="scientific">Indibacter alkaliphilus (strain CCUG 57479 / KCTC 22604 / LW1)</name>
    <dbReference type="NCBI Taxonomy" id="1189612"/>
    <lineage>
        <taxon>Bacteria</taxon>
        <taxon>Pseudomonadati</taxon>
        <taxon>Bacteroidota</taxon>
        <taxon>Cytophagia</taxon>
        <taxon>Cytophagales</taxon>
        <taxon>Cyclobacteriaceae</taxon>
    </lineage>
</organism>
<dbReference type="Proteomes" id="UP000006073">
    <property type="component" value="Unassembled WGS sequence"/>
</dbReference>